<dbReference type="CDD" id="cd00167">
    <property type="entry name" value="SANT"/>
    <property type="match status" value="1"/>
</dbReference>
<dbReference type="InterPro" id="IPR017930">
    <property type="entry name" value="Myb_dom"/>
</dbReference>
<evidence type="ECO:0000259" key="7">
    <source>
        <dbReference type="PROSITE" id="PS50249"/>
    </source>
</evidence>
<dbReference type="Pfam" id="PF00249">
    <property type="entry name" value="Myb_DNA-binding"/>
    <property type="match status" value="1"/>
</dbReference>
<evidence type="ECO:0000256" key="1">
    <source>
        <dbReference type="ARBA" id="ARBA00007194"/>
    </source>
</evidence>
<feature type="region of interest" description="Disordered" evidence="5">
    <location>
        <begin position="232"/>
        <end position="329"/>
    </location>
</feature>
<feature type="region of interest" description="Disordered" evidence="5">
    <location>
        <begin position="779"/>
        <end position="803"/>
    </location>
</feature>
<dbReference type="PROSITE" id="PS50249">
    <property type="entry name" value="MPN"/>
    <property type="match status" value="1"/>
</dbReference>
<dbReference type="OrthoDB" id="7464992at2759"/>
<keyword evidence="3" id="KW-0539">Nucleus</keyword>
<dbReference type="Gene3D" id="1.10.10.60">
    <property type="entry name" value="Homeodomain-like"/>
    <property type="match status" value="1"/>
</dbReference>
<dbReference type="GO" id="GO:0008237">
    <property type="term" value="F:metallopeptidase activity"/>
    <property type="evidence" value="ECO:0007669"/>
    <property type="project" value="InterPro"/>
</dbReference>
<feature type="domain" description="HTH myb-type" evidence="10">
    <location>
        <begin position="88"/>
        <end position="142"/>
    </location>
</feature>
<evidence type="ECO:0000256" key="2">
    <source>
        <dbReference type="ARBA" id="ARBA00023125"/>
    </source>
</evidence>
<dbReference type="Gene3D" id="1.10.10.10">
    <property type="entry name" value="Winged helix-like DNA-binding domain superfamily/Winged helix DNA-binding domain"/>
    <property type="match status" value="1"/>
</dbReference>
<organism evidence="11 12">
    <name type="scientific">Acanthaster planci</name>
    <name type="common">Crown-of-thorns starfish</name>
    <dbReference type="NCBI Taxonomy" id="133434"/>
    <lineage>
        <taxon>Eukaryota</taxon>
        <taxon>Metazoa</taxon>
        <taxon>Echinodermata</taxon>
        <taxon>Eleutherozoa</taxon>
        <taxon>Asterozoa</taxon>
        <taxon>Asteroidea</taxon>
        <taxon>Valvatacea</taxon>
        <taxon>Valvatida</taxon>
        <taxon>Acanthasteridae</taxon>
        <taxon>Acanthaster</taxon>
    </lineage>
</organism>
<dbReference type="AlphaFoldDB" id="A0A8B7Y2D2"/>
<dbReference type="InterPro" id="IPR007526">
    <property type="entry name" value="SWIRM"/>
</dbReference>
<reference evidence="12" key="1">
    <citation type="submission" date="2025-08" db="UniProtKB">
        <authorList>
            <consortium name="RefSeq"/>
        </authorList>
    </citation>
    <scope>IDENTIFICATION</scope>
</reference>
<dbReference type="GO" id="GO:0003677">
    <property type="term" value="F:DNA binding"/>
    <property type="evidence" value="ECO:0007669"/>
    <property type="project" value="UniProtKB-KW"/>
</dbReference>
<dbReference type="InterPro" id="IPR000555">
    <property type="entry name" value="JAMM/MPN+_dom"/>
</dbReference>
<evidence type="ECO:0000259" key="6">
    <source>
        <dbReference type="PROSITE" id="PS50090"/>
    </source>
</evidence>
<dbReference type="InterPro" id="IPR036388">
    <property type="entry name" value="WH-like_DNA-bd_sf"/>
</dbReference>
<feature type="compositionally biased region" description="Basic residues" evidence="5">
    <location>
        <begin position="254"/>
        <end position="272"/>
    </location>
</feature>
<dbReference type="OMA" id="SEMLYLW"/>
<dbReference type="Proteomes" id="UP000694845">
    <property type="component" value="Unplaced"/>
</dbReference>
<keyword evidence="2" id="KW-0238">DNA-binding</keyword>
<dbReference type="PROSITE" id="PS51293">
    <property type="entry name" value="SANT"/>
    <property type="match status" value="1"/>
</dbReference>
<evidence type="ECO:0000256" key="3">
    <source>
        <dbReference type="ARBA" id="ARBA00023242"/>
    </source>
</evidence>
<feature type="compositionally biased region" description="Basic and acidic residues" evidence="5">
    <location>
        <begin position="159"/>
        <end position="175"/>
    </location>
</feature>
<feature type="domain" description="SWIRM" evidence="8">
    <location>
        <begin position="673"/>
        <end position="771"/>
    </location>
</feature>
<dbReference type="GeneID" id="110977467"/>
<dbReference type="CTD" id="114803"/>
<name>A0A8B7Y2D2_ACAPL</name>
<evidence type="ECO:0000313" key="12">
    <source>
        <dbReference type="RefSeq" id="XP_022087338.1"/>
    </source>
</evidence>
<feature type="domain" description="MPN" evidence="7">
    <location>
        <begin position="858"/>
        <end position="995"/>
    </location>
</feature>
<dbReference type="Pfam" id="PF04433">
    <property type="entry name" value="SWIRM"/>
    <property type="match status" value="1"/>
</dbReference>
<feature type="region of interest" description="Disordered" evidence="5">
    <location>
        <begin position="1"/>
        <end position="25"/>
    </location>
</feature>
<evidence type="ECO:0000256" key="5">
    <source>
        <dbReference type="SAM" id="MobiDB-lite"/>
    </source>
</evidence>
<feature type="domain" description="SANT" evidence="9">
    <location>
        <begin position="95"/>
        <end position="143"/>
    </location>
</feature>
<feature type="compositionally biased region" description="Basic and acidic residues" evidence="5">
    <location>
        <begin position="273"/>
        <end position="294"/>
    </location>
</feature>
<dbReference type="InterPro" id="IPR001005">
    <property type="entry name" value="SANT/Myb"/>
</dbReference>
<proteinExistence type="inferred from homology"/>
<feature type="compositionally biased region" description="Acidic residues" evidence="5">
    <location>
        <begin position="316"/>
        <end position="328"/>
    </location>
</feature>
<dbReference type="InterPro" id="IPR017884">
    <property type="entry name" value="SANT_dom"/>
</dbReference>
<sequence>MADQIHEMEDEIDVEGFDDKEGSSALLPNTPVPIIRSKIWKEFGVPVCDWTVDNMDLESRLTIENMLHEERRYLRTNNGPITRRLNKKKSSPHLRWTPHERLQFEQGYRNYGNRWTEIARLIPTRSPLQVKNYARNYFPKKMKSPSDVSADVHSQDLVNRDGPDDEAKIHSHLPESLDTGSPTVPTRLHPPCMRHAPCTSRRRHFQKFGFANLSPSRLLKSRSGKDALASIKIAKERSVQRAKAPAPKGSRPDKRLRKGKQVHRAKGRGTKAKAKDERTLGQSGHLRDQSRDATEGSSAGLFEQGGGVIRMRPEGSEDEDVDVEDDTVGGDTYRENLLMGLAVTCDRIYNNLITPSGDPTVSATLSLDMGQKDASAKNKAKTLPNVPRGSKVRDHKVIPEGLCIPELAWNADHTYSMSVRTLHKLGILGATSNSTQNIGERATGSYCSRQLSQGAVLDSDNEAKTFIKEEPDDIPEEEEIFPLKSEPVDSPEVLPQDGEIGVDFKTEPEESEVVIWNMEPTECHVQEEPCDVGSYNSSALGQEDVGQVMDMCEHIETHLSKEQDAGTPLSGNSEVQPSDTPTDSSVPGSYREHELEGCVSSEGSRAVPQPVTVPAPLENNPGNPEAEMESEEETGGLNHEDGNRGGIEDLEKEESVPMPGEEDSNSGEDKKQEAGPSRECHLQLDQIEDWEKGAMPEFFEGRPAKTPQRYLKIRNYIYQLWLQTKPKYLNKAVVRQGLKNCGDVNSIGHIHRSLETAGAINHGVANPHRAIIECRASAIRQRSTSKTNEPEAPRESKRPRKKRIFHLESEIGLQSEEKLLPRKSVRSGTRKSKPVAYDPFKLIECCKFTEETEAPFHVRIQSDAMVIMDVHSHMSSTEVIGLLGGKFSKEDSILDVLLAVPCNSISTGMQCEMDPVSQTEAYESIRAKGYQVVGWYHSHPAFAANPSVRDIETQSGFQGWFSQGGAPFIGIIISPCHNYQVSQSKVCCLTVSKDWSPELKCRKPYQFDFTISHSHCDDVLTMNTISSVVTKFAIYKHRSEMLCLWSKFYDISFLEKMLLSIKTYMCPNQQEDLLRQIKDFITAEFTTKTAATIKEENDS</sequence>
<feature type="region of interest" description="Disordered" evidence="5">
    <location>
        <begin position="562"/>
        <end position="679"/>
    </location>
</feature>
<feature type="compositionally biased region" description="Basic and acidic residues" evidence="5">
    <location>
        <begin position="638"/>
        <end position="655"/>
    </location>
</feature>
<dbReference type="InterPro" id="IPR050242">
    <property type="entry name" value="JAMM_MPN+_peptidase_M67A"/>
</dbReference>
<accession>A0A8B7Y2D2</accession>
<evidence type="ECO:0000259" key="10">
    <source>
        <dbReference type="PROSITE" id="PS51294"/>
    </source>
</evidence>
<gene>
    <name evidence="12" type="primary">LOC110977467</name>
</gene>
<dbReference type="PROSITE" id="PS50934">
    <property type="entry name" value="SWIRM"/>
    <property type="match status" value="1"/>
</dbReference>
<evidence type="ECO:0000313" key="11">
    <source>
        <dbReference type="Proteomes" id="UP000694845"/>
    </source>
</evidence>
<dbReference type="SMART" id="SM00717">
    <property type="entry name" value="SANT"/>
    <property type="match status" value="1"/>
</dbReference>
<dbReference type="SUPFAM" id="SSF46689">
    <property type="entry name" value="Homeodomain-like"/>
    <property type="match status" value="2"/>
</dbReference>
<dbReference type="CDD" id="cd08067">
    <property type="entry name" value="MPN_2A_DUB"/>
    <property type="match status" value="1"/>
</dbReference>
<comment type="similarity">
    <text evidence="1">Belongs to the peptidase M67A family. MYSM1 subfamily.</text>
</comment>
<dbReference type="PANTHER" id="PTHR10410">
    <property type="entry name" value="EUKARYOTIC TRANSLATION INITIATION FACTOR 3 -RELATED"/>
    <property type="match status" value="1"/>
</dbReference>
<keyword evidence="11" id="KW-1185">Reference proteome</keyword>
<feature type="compositionally biased region" description="Polar residues" evidence="5">
    <location>
        <begin position="569"/>
        <end position="587"/>
    </location>
</feature>
<dbReference type="Pfam" id="PF01398">
    <property type="entry name" value="JAB"/>
    <property type="match status" value="1"/>
</dbReference>
<dbReference type="InterPro" id="IPR037518">
    <property type="entry name" value="MPN"/>
</dbReference>
<protein>
    <recommendedName>
        <fullName evidence="4">Myb-like, SWIRM and MPN domain-containing protein 1</fullName>
    </recommendedName>
</protein>
<evidence type="ECO:0000259" key="9">
    <source>
        <dbReference type="PROSITE" id="PS51293"/>
    </source>
</evidence>
<dbReference type="KEGG" id="aplc:110977467"/>
<feature type="region of interest" description="Disordered" evidence="5">
    <location>
        <begin position="159"/>
        <end position="190"/>
    </location>
</feature>
<dbReference type="RefSeq" id="XP_022087338.1">
    <property type="nucleotide sequence ID" value="XM_022231646.1"/>
</dbReference>
<evidence type="ECO:0000256" key="4">
    <source>
        <dbReference type="ARBA" id="ARBA00032256"/>
    </source>
</evidence>
<dbReference type="PROSITE" id="PS50090">
    <property type="entry name" value="MYB_LIKE"/>
    <property type="match status" value="1"/>
</dbReference>
<feature type="domain" description="Myb-like" evidence="6">
    <location>
        <begin position="95"/>
        <end position="138"/>
    </location>
</feature>
<dbReference type="InterPro" id="IPR009057">
    <property type="entry name" value="Homeodomain-like_sf"/>
</dbReference>
<dbReference type="SUPFAM" id="SSF102712">
    <property type="entry name" value="JAB1/MPN domain"/>
    <property type="match status" value="1"/>
</dbReference>
<dbReference type="PROSITE" id="PS51294">
    <property type="entry name" value="HTH_MYB"/>
    <property type="match status" value="1"/>
</dbReference>
<feature type="compositionally biased region" description="Basic and acidic residues" evidence="5">
    <location>
        <begin position="667"/>
        <end position="679"/>
    </location>
</feature>
<evidence type="ECO:0000259" key="8">
    <source>
        <dbReference type="PROSITE" id="PS50934"/>
    </source>
</evidence>
<dbReference type="Gene3D" id="3.40.140.10">
    <property type="entry name" value="Cytidine Deaminase, domain 2"/>
    <property type="match status" value="1"/>
</dbReference>